<name>A0AAE0RLI1_9BIVA</name>
<dbReference type="InterPro" id="IPR013486">
    <property type="entry name" value="SpoIID/LytB"/>
</dbReference>
<dbReference type="PANTHER" id="PTHR30032:SF4">
    <property type="entry name" value="AMIDASE ENHANCER"/>
    <property type="match status" value="1"/>
</dbReference>
<dbReference type="InterPro" id="IPR051922">
    <property type="entry name" value="Bact_Sporulation_Assoc"/>
</dbReference>
<gene>
    <name evidence="2" type="ORF">CHS0354_030069</name>
</gene>
<accession>A0AAE0RLI1</accession>
<reference evidence="2" key="3">
    <citation type="submission" date="2023-05" db="EMBL/GenBank/DDBJ databases">
        <authorList>
            <person name="Smith C.H."/>
        </authorList>
    </citation>
    <scope>NUCLEOTIDE SEQUENCE</scope>
    <source>
        <strain evidence="2">CHS0354</strain>
        <tissue evidence="2">Mantle</tissue>
    </source>
</reference>
<dbReference type="GO" id="GO:0030435">
    <property type="term" value="P:sporulation resulting in formation of a cellular spore"/>
    <property type="evidence" value="ECO:0007669"/>
    <property type="project" value="InterPro"/>
</dbReference>
<evidence type="ECO:0000313" key="3">
    <source>
        <dbReference type="Proteomes" id="UP001195483"/>
    </source>
</evidence>
<dbReference type="PANTHER" id="PTHR30032">
    <property type="entry name" value="N-ACETYLMURAMOYL-L-ALANINE AMIDASE-RELATED"/>
    <property type="match status" value="1"/>
</dbReference>
<dbReference type="NCBIfam" id="TIGR02669">
    <property type="entry name" value="SpoIID_LytB"/>
    <property type="match status" value="1"/>
</dbReference>
<keyword evidence="3" id="KW-1185">Reference proteome</keyword>
<feature type="domain" description="Sporulation stage II protein D amidase enhancer LytB N-terminal" evidence="1">
    <location>
        <begin position="135"/>
        <end position="223"/>
    </location>
</feature>
<sequence>MRGKSPGKNSFKKFSWDIQDPVDLSVDGTLDRIHRVQPGQISNPVLQILIGKAYFGNEIDISSAKPLRVWGGLPETKDGSSDSAATKLKFKLYPAGGVLINGKYKAGTSAFVYSETPIAYQNRIYQGSVRLLNKDNTLYIINFIPPESYLAGVINAEINSSWHPEAVKTQTVIARTYALYRKLHSDMQNWDLTDSESDQVYKGLGIADVASFAAVRATQGEVIFSEGSIIQAFYHSNSGGYTEEPIIYGVLNFALIKPFPLRSANPIPIITGGTCSRLNQLKAFYSARVIRLKDYQGYVLLPVSVPGVLKIYSLY</sequence>
<reference evidence="2" key="1">
    <citation type="journal article" date="2021" name="Genome Biol. Evol.">
        <title>A High-Quality Reference Genome for a Parasitic Bivalve with Doubly Uniparental Inheritance (Bivalvia: Unionida).</title>
        <authorList>
            <person name="Smith C.H."/>
        </authorList>
    </citation>
    <scope>NUCLEOTIDE SEQUENCE</scope>
    <source>
        <strain evidence="2">CHS0354</strain>
    </source>
</reference>
<dbReference type="Proteomes" id="UP001195483">
    <property type="component" value="Unassembled WGS sequence"/>
</dbReference>
<organism evidence="2 3">
    <name type="scientific">Potamilus streckersoni</name>
    <dbReference type="NCBI Taxonomy" id="2493646"/>
    <lineage>
        <taxon>Eukaryota</taxon>
        <taxon>Metazoa</taxon>
        <taxon>Spiralia</taxon>
        <taxon>Lophotrochozoa</taxon>
        <taxon>Mollusca</taxon>
        <taxon>Bivalvia</taxon>
        <taxon>Autobranchia</taxon>
        <taxon>Heteroconchia</taxon>
        <taxon>Palaeoheterodonta</taxon>
        <taxon>Unionida</taxon>
        <taxon>Unionoidea</taxon>
        <taxon>Unionidae</taxon>
        <taxon>Ambleminae</taxon>
        <taxon>Lampsilini</taxon>
        <taxon>Potamilus</taxon>
    </lineage>
</organism>
<comment type="caution">
    <text evidence="2">The sequence shown here is derived from an EMBL/GenBank/DDBJ whole genome shotgun (WGS) entry which is preliminary data.</text>
</comment>
<dbReference type="EMBL" id="JAEAOA010001795">
    <property type="protein sequence ID" value="KAK3575737.1"/>
    <property type="molecule type" value="Genomic_DNA"/>
</dbReference>
<reference evidence="2" key="2">
    <citation type="journal article" date="2021" name="Genome Biol. Evol.">
        <title>Developing a high-quality reference genome for a parasitic bivalve with doubly uniparental inheritance (Bivalvia: Unionida).</title>
        <authorList>
            <person name="Smith C.H."/>
        </authorList>
    </citation>
    <scope>NUCLEOTIDE SEQUENCE</scope>
    <source>
        <strain evidence="2">CHS0354</strain>
        <tissue evidence="2">Mantle</tissue>
    </source>
</reference>
<evidence type="ECO:0000313" key="2">
    <source>
        <dbReference type="EMBL" id="KAK3575737.1"/>
    </source>
</evidence>
<dbReference type="Pfam" id="PF08486">
    <property type="entry name" value="SpoIID"/>
    <property type="match status" value="1"/>
</dbReference>
<evidence type="ECO:0000259" key="1">
    <source>
        <dbReference type="Pfam" id="PF08486"/>
    </source>
</evidence>
<dbReference type="AlphaFoldDB" id="A0AAE0RLI1"/>
<protein>
    <recommendedName>
        <fullName evidence="1">Sporulation stage II protein D amidase enhancer LytB N-terminal domain-containing protein</fullName>
    </recommendedName>
</protein>
<proteinExistence type="predicted"/>
<dbReference type="InterPro" id="IPR013693">
    <property type="entry name" value="SpoIID/LytB_N"/>
</dbReference>